<evidence type="ECO:0000313" key="2">
    <source>
        <dbReference type="Proteomes" id="UP001431019"/>
    </source>
</evidence>
<organism evidence="1 2">
    <name type="scientific">Paraburkholderia sejongensis</name>
    <dbReference type="NCBI Taxonomy" id="2886946"/>
    <lineage>
        <taxon>Bacteria</taxon>
        <taxon>Pseudomonadati</taxon>
        <taxon>Pseudomonadota</taxon>
        <taxon>Betaproteobacteria</taxon>
        <taxon>Burkholderiales</taxon>
        <taxon>Burkholderiaceae</taxon>
        <taxon>Paraburkholderia</taxon>
    </lineage>
</organism>
<dbReference type="EMBL" id="JAJITD010000027">
    <property type="protein sequence ID" value="MCC8397345.1"/>
    <property type="molecule type" value="Genomic_DNA"/>
</dbReference>
<reference evidence="1 2" key="1">
    <citation type="submission" date="2021-11" db="EMBL/GenBank/DDBJ databases">
        <authorList>
            <person name="Oh E.-T."/>
            <person name="Kim S.-B."/>
        </authorList>
    </citation>
    <scope>NUCLEOTIDE SEQUENCE [LARGE SCALE GENOMIC DNA]</scope>
    <source>
        <strain evidence="1 2">MMS20-SJTR3</strain>
    </source>
</reference>
<sequence length="110" mass="11808">MDEQALPSLLGDFARILRSHGIATVFHAGKIDPIDGGTAAGSLRAAVEEGRRERLTPECQARVVGEISGALFDATEGFDTVKKARVVFGLAPGFFEKYAHEAFQAVTYPD</sequence>
<name>A0ABS8K5B2_9BURK</name>
<comment type="caution">
    <text evidence="1">The sequence shown here is derived from an EMBL/GenBank/DDBJ whole genome shotgun (WGS) entry which is preliminary data.</text>
</comment>
<keyword evidence="2" id="KW-1185">Reference proteome</keyword>
<evidence type="ECO:0000313" key="1">
    <source>
        <dbReference type="EMBL" id="MCC8397345.1"/>
    </source>
</evidence>
<gene>
    <name evidence="1" type="ORF">LJ656_32755</name>
</gene>
<dbReference type="Proteomes" id="UP001431019">
    <property type="component" value="Unassembled WGS sequence"/>
</dbReference>
<dbReference type="RefSeq" id="WP_230513605.1">
    <property type="nucleotide sequence ID" value="NZ_JAJITD010000027.1"/>
</dbReference>
<accession>A0ABS8K5B2</accession>
<protein>
    <submittedName>
        <fullName evidence="1">Uncharacterized protein</fullName>
    </submittedName>
</protein>
<proteinExistence type="predicted"/>